<dbReference type="InterPro" id="IPR042098">
    <property type="entry name" value="TauD-like_sf"/>
</dbReference>
<dbReference type="PANTHER" id="PTHR43779">
    <property type="entry name" value="DIOXYGENASE RV0097-RELATED"/>
    <property type="match status" value="1"/>
</dbReference>
<feature type="region of interest" description="Disordered" evidence="6">
    <location>
        <begin position="281"/>
        <end position="302"/>
    </location>
</feature>
<evidence type="ECO:0000256" key="4">
    <source>
        <dbReference type="ARBA" id="ARBA00023002"/>
    </source>
</evidence>
<comment type="caution">
    <text evidence="8">The sequence shown here is derived from an EMBL/GenBank/DDBJ whole genome shotgun (WGS) entry which is preliminary data.</text>
</comment>
<organism evidence="8 9">
    <name type="scientific">Variovorax paradoxus</name>
    <dbReference type="NCBI Taxonomy" id="34073"/>
    <lineage>
        <taxon>Bacteria</taxon>
        <taxon>Pseudomonadati</taxon>
        <taxon>Pseudomonadota</taxon>
        <taxon>Betaproteobacteria</taxon>
        <taxon>Burkholderiales</taxon>
        <taxon>Comamonadaceae</taxon>
        <taxon>Variovorax</taxon>
    </lineage>
</organism>
<dbReference type="InterPro" id="IPR003819">
    <property type="entry name" value="TauD/TfdA-like"/>
</dbReference>
<dbReference type="GO" id="GO:0046872">
    <property type="term" value="F:metal ion binding"/>
    <property type="evidence" value="ECO:0007669"/>
    <property type="project" value="UniProtKB-KW"/>
</dbReference>
<keyword evidence="2" id="KW-0479">Metal-binding</keyword>
<dbReference type="Proteomes" id="UP000249135">
    <property type="component" value="Unassembled WGS sequence"/>
</dbReference>
<evidence type="ECO:0000256" key="5">
    <source>
        <dbReference type="ARBA" id="ARBA00023004"/>
    </source>
</evidence>
<feature type="domain" description="TauD/TfdA-like" evidence="7">
    <location>
        <begin position="5"/>
        <end position="274"/>
    </location>
</feature>
<sequence length="302" mass="32952">MKTVALHPDFGVEIQGITLLDIVCSDTLHRQVRELFEEHSVVVLRSQDVSDDIQATFARGFGALEKTKVGSGGAGTFYSRMNNIGPDGTVVAPSDRAMLIARANQLWHTDSSFKKLPALASVLSARVIPEDGGGTEFVSTRAAWAALPEARRAELQDLEVMHSYATSRDQIDPAMMGADERAALPPVTWRLTWRNPVNGRSSLYLASHAGGIAGMDEGRARALLRELMDFATAPQRRYVHTWQPGDVVMWDNRATMHRGQPWKGGQPRSIVRVTISADESDGIDSVRPRAAAPARAAELQSA</sequence>
<keyword evidence="4" id="KW-0560">Oxidoreductase</keyword>
<dbReference type="AlphaFoldDB" id="A0A2W5QAH9"/>
<evidence type="ECO:0000259" key="7">
    <source>
        <dbReference type="Pfam" id="PF02668"/>
    </source>
</evidence>
<dbReference type="EMBL" id="QFPP01000176">
    <property type="protein sequence ID" value="PZQ73599.1"/>
    <property type="molecule type" value="Genomic_DNA"/>
</dbReference>
<evidence type="ECO:0000313" key="9">
    <source>
        <dbReference type="Proteomes" id="UP000249135"/>
    </source>
</evidence>
<keyword evidence="3 8" id="KW-0223">Dioxygenase</keyword>
<dbReference type="PANTHER" id="PTHR43779:SF3">
    <property type="entry name" value="(3R)-3-[(CARBOXYMETHYL)AMINO]FATTY ACID OXYGENASE_DECARBOXYLASE"/>
    <property type="match status" value="1"/>
</dbReference>
<protein>
    <submittedName>
        <fullName evidence="8">TauD/TfdA family dioxygenase</fullName>
    </submittedName>
</protein>
<accession>A0A2W5QAH9</accession>
<proteinExistence type="inferred from homology"/>
<feature type="compositionally biased region" description="Low complexity" evidence="6">
    <location>
        <begin position="288"/>
        <end position="302"/>
    </location>
</feature>
<dbReference type="GO" id="GO:0016706">
    <property type="term" value="F:2-oxoglutarate-dependent dioxygenase activity"/>
    <property type="evidence" value="ECO:0007669"/>
    <property type="project" value="UniProtKB-ARBA"/>
</dbReference>
<dbReference type="Pfam" id="PF02668">
    <property type="entry name" value="TauD"/>
    <property type="match status" value="1"/>
</dbReference>
<dbReference type="SUPFAM" id="SSF51197">
    <property type="entry name" value="Clavaminate synthase-like"/>
    <property type="match status" value="1"/>
</dbReference>
<evidence type="ECO:0000256" key="3">
    <source>
        <dbReference type="ARBA" id="ARBA00022964"/>
    </source>
</evidence>
<dbReference type="InterPro" id="IPR051178">
    <property type="entry name" value="TfdA_dioxygenase"/>
</dbReference>
<comment type="similarity">
    <text evidence="1">Belongs to the TfdA dioxygenase family.</text>
</comment>
<dbReference type="Gene3D" id="3.60.130.10">
    <property type="entry name" value="Clavaminate synthase-like"/>
    <property type="match status" value="1"/>
</dbReference>
<evidence type="ECO:0000256" key="2">
    <source>
        <dbReference type="ARBA" id="ARBA00022723"/>
    </source>
</evidence>
<evidence type="ECO:0000313" key="8">
    <source>
        <dbReference type="EMBL" id="PZQ73599.1"/>
    </source>
</evidence>
<evidence type="ECO:0000256" key="6">
    <source>
        <dbReference type="SAM" id="MobiDB-lite"/>
    </source>
</evidence>
<name>A0A2W5QAH9_VARPD</name>
<evidence type="ECO:0000256" key="1">
    <source>
        <dbReference type="ARBA" id="ARBA00005896"/>
    </source>
</evidence>
<reference evidence="8 9" key="1">
    <citation type="submission" date="2017-08" db="EMBL/GenBank/DDBJ databases">
        <title>Infants hospitalized years apart are colonized by the same room-sourced microbial strains.</title>
        <authorList>
            <person name="Brooks B."/>
            <person name="Olm M.R."/>
            <person name="Firek B.A."/>
            <person name="Baker R."/>
            <person name="Thomas B.C."/>
            <person name="Morowitz M.J."/>
            <person name="Banfield J.F."/>
        </authorList>
    </citation>
    <scope>NUCLEOTIDE SEQUENCE [LARGE SCALE GENOMIC DNA]</scope>
    <source>
        <strain evidence="8">S2_005_003_R2_41</strain>
    </source>
</reference>
<keyword evidence="5" id="KW-0408">Iron</keyword>
<gene>
    <name evidence="8" type="ORF">DI563_14450</name>
</gene>